<feature type="chain" id="PRO_5046198829" description="Cyanophycinase" evidence="9">
    <location>
        <begin position="25"/>
        <end position="834"/>
    </location>
</feature>
<comment type="similarity">
    <text evidence="3">Belongs to the peptidase S51 family.</text>
</comment>
<protein>
    <recommendedName>
        <fullName evidence="5">Cyanophycinase</fullName>
        <ecNumber evidence="4">3.4.15.6</ecNumber>
    </recommendedName>
</protein>
<evidence type="ECO:0000256" key="9">
    <source>
        <dbReference type="SAM" id="SignalP"/>
    </source>
</evidence>
<evidence type="ECO:0000256" key="7">
    <source>
        <dbReference type="ARBA" id="ARBA00022801"/>
    </source>
</evidence>
<comment type="catalytic activity">
    <reaction evidence="1">
        <text>[L-4-(L-arginin-2-N-yl)aspartate](n) + H2O = [L-4-(L-arginin-2-N-yl)aspartate](n-1) + L-4-(L-arginin-2-N-yl)aspartate</text>
        <dbReference type="Rhea" id="RHEA:12845"/>
        <dbReference type="Rhea" id="RHEA-COMP:13728"/>
        <dbReference type="Rhea" id="RHEA-COMP:13734"/>
        <dbReference type="ChEBI" id="CHEBI:15377"/>
        <dbReference type="ChEBI" id="CHEBI:137986"/>
        <dbReference type="ChEBI" id="CHEBI:137991"/>
        <dbReference type="EC" id="3.4.15.6"/>
    </reaction>
</comment>
<dbReference type="InterPro" id="IPR005320">
    <property type="entry name" value="Peptidase_S51"/>
</dbReference>
<evidence type="ECO:0000256" key="6">
    <source>
        <dbReference type="ARBA" id="ARBA00022670"/>
    </source>
</evidence>
<keyword evidence="11" id="KW-1185">Reference proteome</keyword>
<dbReference type="Gene3D" id="3.40.50.880">
    <property type="match status" value="2"/>
</dbReference>
<dbReference type="EC" id="3.4.15.6" evidence="4"/>
<evidence type="ECO:0000256" key="4">
    <source>
        <dbReference type="ARBA" id="ARBA00013115"/>
    </source>
</evidence>
<dbReference type="CDD" id="cd03145">
    <property type="entry name" value="GAT1_cyanophycinase"/>
    <property type="match status" value="2"/>
</dbReference>
<dbReference type="EMBL" id="JBBYAF010000020">
    <property type="protein sequence ID" value="MEL3972921.1"/>
    <property type="molecule type" value="Genomic_DNA"/>
</dbReference>
<evidence type="ECO:0000313" key="10">
    <source>
        <dbReference type="EMBL" id="MEL3972921.1"/>
    </source>
</evidence>
<evidence type="ECO:0000256" key="5">
    <source>
        <dbReference type="ARBA" id="ARBA00015719"/>
    </source>
</evidence>
<dbReference type="GO" id="GO:0008241">
    <property type="term" value="F:peptidyl-dipeptidase activity"/>
    <property type="evidence" value="ECO:0007669"/>
    <property type="project" value="UniProtKB-EC"/>
</dbReference>
<evidence type="ECO:0000256" key="8">
    <source>
        <dbReference type="ARBA" id="ARBA00022825"/>
    </source>
</evidence>
<dbReference type="InterPro" id="IPR011811">
    <property type="entry name" value="Peptidase_S51_cyanophycinase"/>
</dbReference>
<keyword evidence="6" id="KW-0645">Protease</keyword>
<dbReference type="Pfam" id="PF03575">
    <property type="entry name" value="Peptidase_S51"/>
    <property type="match status" value="2"/>
</dbReference>
<proteinExistence type="inferred from homology"/>
<evidence type="ECO:0000256" key="2">
    <source>
        <dbReference type="ARBA" id="ARBA00002039"/>
    </source>
</evidence>
<name>A0ABU9KB12_9BACI</name>
<feature type="signal peptide" evidence="9">
    <location>
        <begin position="1"/>
        <end position="24"/>
    </location>
</feature>
<dbReference type="Proteomes" id="UP001389717">
    <property type="component" value="Unassembled WGS sequence"/>
</dbReference>
<dbReference type="SUPFAM" id="SSF52317">
    <property type="entry name" value="Class I glutamine amidotransferase-like"/>
    <property type="match status" value="2"/>
</dbReference>
<sequence>MRKLLLVFSFMLLFGGMGNLSTYAEGEGKEIKGNLVIVGGALGSSNAEVYNEFIKLAGGKEQARIGVVPAASGSLKSSNRFKEDLAGYGVNESSIEILPISSHDFSGTDENENKWKGNVNKKEMAERIKGLTGIWFVGGDQLRITDALLKGDGKKTRALEAIWEVYRNGAVLGGTSAGAAIMSDVMITGGDSLGGFNQDFTDKDYADASKEYAPVYIEQGLGFFQGGIIDQHFNERSRLGRLAAAAFEYGDEGELGFGVDEDTAMVVNNEAQVVSFLGRSGVAVVDISDAVLSGKEMKNVDISYLSPGDKLNIETNDIMISEDKLETKGYEYYDFNPLPATGVLTSYGTLQHYLSYSLVDNSQTDRVQSYLYDSTGNGFTLSFHQAEETNGFWGYQDGQKDSYSFAHVKMDVEPVKVSFEEDSSLFPEYKESTFSYQKPPFDKETKGSLVMAGGALGSSNEEVYKAFIDRAGDNGKIGIIPAASSSLKSSLAFKSDLRAYGVSEHNIDILPLANRDYKETEADESQWVKNKNDESFAAKLLDYDAIWFVGGDQTRITDTLLNEDGTRSKALESLWAIYEDGAVLGGTSAGAAIMSDVMLAGGGSHDALVHGFTEEYDSMTQQEGGAVYLEQGLGFFPHGIIDQHFDKKARLGRLITTAAAHGTAGAYSYGIDEDTALIFDNQTDSLTIKGKGGVSIVDLSKAEMDEAAPNKYRNIKLSWVKSGDSLNAETKEYTISDHKVSTSGAEYYDYEAAPHSGVLTPHGSLGNFISYSLVDNAREESVKSYSFDQGKGFELTFKKGTDTDGFWGYKDGNKDDYSFINVEMDIVPVRVEVQ</sequence>
<keyword evidence="9" id="KW-0732">Signal</keyword>
<dbReference type="NCBIfam" id="TIGR02069">
    <property type="entry name" value="cyanophycinase"/>
    <property type="match status" value="2"/>
</dbReference>
<dbReference type="PANTHER" id="PTHR36175">
    <property type="entry name" value="CYANOPHYCINASE"/>
    <property type="match status" value="1"/>
</dbReference>
<evidence type="ECO:0000313" key="11">
    <source>
        <dbReference type="Proteomes" id="UP001389717"/>
    </source>
</evidence>
<gene>
    <name evidence="10" type="ORF">AAEO50_11565</name>
</gene>
<dbReference type="InterPro" id="IPR029062">
    <property type="entry name" value="Class_I_gatase-like"/>
</dbReference>
<keyword evidence="8" id="KW-0720">Serine protease</keyword>
<reference evidence="10 11" key="1">
    <citation type="submission" date="2024-04" db="EMBL/GenBank/DDBJ databases">
        <title>Bacillus oryzaecorticis sp. nov., a moderately halophilic bacterium isolated from rice husks.</title>
        <authorList>
            <person name="Zhu H.-S."/>
        </authorList>
    </citation>
    <scope>NUCLEOTIDE SEQUENCE [LARGE SCALE GENOMIC DNA]</scope>
    <source>
        <strain evidence="10 11">ZC255</strain>
    </source>
</reference>
<dbReference type="RefSeq" id="WP_341983727.1">
    <property type="nucleotide sequence ID" value="NZ_JBBYAF010000020.1"/>
</dbReference>
<comment type="caution">
    <text evidence="10">The sequence shown here is derived from an EMBL/GenBank/DDBJ whole genome shotgun (WGS) entry which is preliminary data.</text>
</comment>
<dbReference type="GO" id="GO:0004180">
    <property type="term" value="F:carboxypeptidase activity"/>
    <property type="evidence" value="ECO:0007669"/>
    <property type="project" value="UniProtKB-KW"/>
</dbReference>
<keyword evidence="7 10" id="KW-0378">Hydrolase</keyword>
<keyword evidence="10" id="KW-0121">Carboxypeptidase</keyword>
<organism evidence="10 11">
    <name type="scientific">Rossellomorea oryzaecorticis</name>
    <dbReference type="NCBI Taxonomy" id="1396505"/>
    <lineage>
        <taxon>Bacteria</taxon>
        <taxon>Bacillati</taxon>
        <taxon>Bacillota</taxon>
        <taxon>Bacilli</taxon>
        <taxon>Bacillales</taxon>
        <taxon>Bacillaceae</taxon>
        <taxon>Rossellomorea</taxon>
    </lineage>
</organism>
<accession>A0ABU9KB12</accession>
<comment type="function">
    <text evidence="2">Exopeptidase that catalyzes the hydrolytic cleavage of multi-L-arginyl-poly-L-aspartic acid (cyanophycin; a water-insoluble reserve polymer) into aspartate-arginine dipeptides.</text>
</comment>
<dbReference type="PANTHER" id="PTHR36175:SF1">
    <property type="entry name" value="CYANOPHYCINASE"/>
    <property type="match status" value="1"/>
</dbReference>
<evidence type="ECO:0000256" key="3">
    <source>
        <dbReference type="ARBA" id="ARBA00006534"/>
    </source>
</evidence>
<evidence type="ECO:0000256" key="1">
    <source>
        <dbReference type="ARBA" id="ARBA00001092"/>
    </source>
</evidence>